<dbReference type="Proteomes" id="UP000320717">
    <property type="component" value="Chromosome"/>
</dbReference>
<dbReference type="AlphaFoldDB" id="A0A5B8I3I0"/>
<evidence type="ECO:0000256" key="2">
    <source>
        <dbReference type="ARBA" id="ARBA00022801"/>
    </source>
</evidence>
<dbReference type="SUPFAM" id="SSF56655">
    <property type="entry name" value="Carbohydrate phosphatase"/>
    <property type="match status" value="1"/>
</dbReference>
<evidence type="ECO:0000313" key="5">
    <source>
        <dbReference type="EMBL" id="QDY67415.1"/>
    </source>
</evidence>
<evidence type="ECO:0000256" key="1">
    <source>
        <dbReference type="ARBA" id="ARBA00022723"/>
    </source>
</evidence>
<dbReference type="Pfam" id="PF00459">
    <property type="entry name" value="Inositol_P"/>
    <property type="match status" value="1"/>
</dbReference>
<evidence type="ECO:0000313" key="7">
    <source>
        <dbReference type="Proteomes" id="UP000320717"/>
    </source>
</evidence>
<dbReference type="GO" id="GO:0008934">
    <property type="term" value="F:inositol monophosphate 1-phosphatase activity"/>
    <property type="evidence" value="ECO:0007669"/>
    <property type="project" value="TreeGrafter"/>
</dbReference>
<reference evidence="6" key="2">
    <citation type="journal article" date="2022" name="Pest Manag. Sci.">
        <title>Glutamicibacter halophytocola-mediated host fitness of potato tuber moth on Solanaceae crops.</title>
        <authorList>
            <person name="Wang W."/>
            <person name="Xiao G."/>
            <person name="Du G."/>
            <person name="Chang L."/>
            <person name="Yang Y."/>
            <person name="Ye J."/>
            <person name="Chen B."/>
        </authorList>
    </citation>
    <scope>NUCLEOTIDE SEQUENCE</scope>
    <source>
        <strain evidence="6">S2</strain>
    </source>
</reference>
<keyword evidence="1 4" id="KW-0479">Metal-binding</keyword>
<dbReference type="PANTHER" id="PTHR20854">
    <property type="entry name" value="INOSITOL MONOPHOSPHATASE"/>
    <property type="match status" value="1"/>
</dbReference>
<dbReference type="EMBL" id="CP042260">
    <property type="protein sequence ID" value="QDY67415.1"/>
    <property type="molecule type" value="Genomic_DNA"/>
</dbReference>
<dbReference type="GO" id="GO:0007165">
    <property type="term" value="P:signal transduction"/>
    <property type="evidence" value="ECO:0007669"/>
    <property type="project" value="TreeGrafter"/>
</dbReference>
<evidence type="ECO:0000256" key="4">
    <source>
        <dbReference type="PIRSR" id="PIRSR600760-2"/>
    </source>
</evidence>
<dbReference type="Gene3D" id="3.30.540.10">
    <property type="entry name" value="Fructose-1,6-Bisphosphatase, subunit A, domain 1"/>
    <property type="match status" value="1"/>
</dbReference>
<feature type="binding site" evidence="4">
    <location>
        <position position="227"/>
    </location>
    <ligand>
        <name>Mg(2+)</name>
        <dbReference type="ChEBI" id="CHEBI:18420"/>
        <label>1</label>
        <note>catalytic</note>
    </ligand>
</feature>
<feature type="binding site" evidence="4">
    <location>
        <position position="100"/>
    </location>
    <ligand>
        <name>Mg(2+)</name>
        <dbReference type="ChEBI" id="CHEBI:18420"/>
        <label>1</label>
        <note>catalytic</note>
    </ligand>
</feature>
<dbReference type="PROSITE" id="PS00629">
    <property type="entry name" value="IMP_1"/>
    <property type="match status" value="1"/>
</dbReference>
<dbReference type="Proteomes" id="UP001060018">
    <property type="component" value="Chromosome"/>
</dbReference>
<dbReference type="PANTHER" id="PTHR20854:SF4">
    <property type="entry name" value="INOSITOL-1-MONOPHOSPHATASE-RELATED"/>
    <property type="match status" value="1"/>
</dbReference>
<dbReference type="EMBL" id="CP102487">
    <property type="protein sequence ID" value="UUX59597.1"/>
    <property type="molecule type" value="Genomic_DNA"/>
</dbReference>
<dbReference type="GO" id="GO:0006020">
    <property type="term" value="P:inositol metabolic process"/>
    <property type="evidence" value="ECO:0007669"/>
    <property type="project" value="TreeGrafter"/>
</dbReference>
<name>A0A5B8I3I0_9MICC</name>
<keyword evidence="3 4" id="KW-0460">Magnesium</keyword>
<proteinExistence type="predicted"/>
<evidence type="ECO:0000313" key="6">
    <source>
        <dbReference type="EMBL" id="UUX59597.1"/>
    </source>
</evidence>
<dbReference type="InterPro" id="IPR020583">
    <property type="entry name" value="Inositol_monoP_metal-BS"/>
</dbReference>
<dbReference type="GO" id="GO:0046872">
    <property type="term" value="F:metal ion binding"/>
    <property type="evidence" value="ECO:0007669"/>
    <property type="project" value="UniProtKB-KW"/>
</dbReference>
<keyword evidence="7" id="KW-1185">Reference proteome</keyword>
<dbReference type="OrthoDB" id="9772456at2"/>
<dbReference type="PRINTS" id="PR00377">
    <property type="entry name" value="IMPHPHTASES"/>
</dbReference>
<dbReference type="Gene3D" id="3.40.190.80">
    <property type="match status" value="1"/>
</dbReference>
<comment type="cofactor">
    <cofactor evidence="4">
        <name>Mg(2+)</name>
        <dbReference type="ChEBI" id="CHEBI:18420"/>
    </cofactor>
</comment>
<dbReference type="InterPro" id="IPR000760">
    <property type="entry name" value="Inositol_monophosphatase-like"/>
</dbReference>
<evidence type="ECO:0000313" key="8">
    <source>
        <dbReference type="Proteomes" id="UP001060018"/>
    </source>
</evidence>
<accession>A0A5B8I3I0</accession>
<evidence type="ECO:0000256" key="3">
    <source>
        <dbReference type="ARBA" id="ARBA00022842"/>
    </source>
</evidence>
<feature type="binding site" evidence="4">
    <location>
        <position position="98"/>
    </location>
    <ligand>
        <name>Mg(2+)</name>
        <dbReference type="ChEBI" id="CHEBI:18420"/>
        <label>1</label>
        <note>catalytic</note>
    </ligand>
</feature>
<sequence>MSEQTAICEKTRAEELRVAALDAARSAASLLRATFRTSVDAEIKTNAHDLVTEIDRRSQQIITESLLAAVPGSWVLGEENISTQSGNAAPGSVQWIVDPIDGTSNFVHGIAFFCISIAAAIDGQLAAAVIIDPIAGDEFTANAESALLNGAVLNPARRPEQARANLMTDYPGAESLVHDGDLALQLFGQWIQDFATVRRKVSAALALAHVAAGWCDATIGFDTKVWDVAAGAHLVRMAHGTFRGLAYGQEGLADHECPGFIAQGPGADYRSLHVAAQKIHALRATKDA</sequence>
<keyword evidence="2" id="KW-0378">Hydrolase</keyword>
<feature type="binding site" evidence="4">
    <location>
        <position position="78"/>
    </location>
    <ligand>
        <name>Mg(2+)</name>
        <dbReference type="ChEBI" id="CHEBI:18420"/>
        <label>1</label>
        <note>catalytic</note>
    </ligand>
</feature>
<gene>
    <name evidence="5" type="ORF">FQA45_14495</name>
    <name evidence="6" type="ORF">NUH22_02920</name>
</gene>
<reference evidence="5 7" key="1">
    <citation type="submission" date="2019-07" db="EMBL/GenBank/DDBJ databases">
        <title>Complete Genome Sequence of drought tolerant Plant Growth-Promoting Rhizobacterium Glutamicibacter halophytocola DR408.</title>
        <authorList>
            <person name="Nishu S.D."/>
            <person name="Lee T.K."/>
        </authorList>
    </citation>
    <scope>NUCLEOTIDE SEQUENCE [LARGE SCALE GENOMIC DNA]</scope>
    <source>
        <strain evidence="5 7">DR408</strain>
    </source>
</reference>
<feature type="binding site" evidence="4">
    <location>
        <position position="101"/>
    </location>
    <ligand>
        <name>Mg(2+)</name>
        <dbReference type="ChEBI" id="CHEBI:18420"/>
        <label>1</label>
        <note>catalytic</note>
    </ligand>
</feature>
<dbReference type="RefSeq" id="WP_146277707.1">
    <property type="nucleotide sequence ID" value="NZ_CP042260.1"/>
</dbReference>
<protein>
    <submittedName>
        <fullName evidence="6">Inositol-phosphate phosphatase</fullName>
    </submittedName>
</protein>
<organism evidence="6 8">
    <name type="scientific">Glutamicibacter halophytocola</name>
    <dbReference type="NCBI Taxonomy" id="1933880"/>
    <lineage>
        <taxon>Bacteria</taxon>
        <taxon>Bacillati</taxon>
        <taxon>Actinomycetota</taxon>
        <taxon>Actinomycetes</taxon>
        <taxon>Micrococcales</taxon>
        <taxon>Micrococcaceae</taxon>
        <taxon>Glutamicibacter</taxon>
    </lineage>
</organism>